<proteinExistence type="predicted"/>
<reference evidence="2 3" key="1">
    <citation type="submission" date="2018-06" db="EMBL/GenBank/DDBJ databases">
        <authorList>
            <consortium name="Pathogen Informatics"/>
            <person name="Doyle S."/>
        </authorList>
    </citation>
    <scope>NUCLEOTIDE SEQUENCE [LARGE SCALE GENOMIC DNA]</scope>
    <source>
        <strain evidence="2 3">NCTC7807</strain>
    </source>
</reference>
<protein>
    <submittedName>
        <fullName evidence="2">Clp amino terminal domain</fullName>
    </submittedName>
</protein>
<accession>A0A380NAM6</accession>
<sequence>MPTLCRMPECVPSGMWTKRPNGEVVGVYRPISPSDPEPAPADGSPRPELANALAGARRRAQRDGDGQTDTAHLLHALLEHDPASREAVDAGEQGGEQLVKLLGLLVQRNIGYGLKWHGSVEDSGALPVARSDGWSPAAAEALDIARRRAGRRGGGPAGPDLLAGLVADPECRAVQVMERAGVDRELLRRRLGALAPGRPGTPAGHSGAEERATGTEGPPRYVGEQAGPIDVSALRREFTPPRGRHPERDGRGPGEGPAAGR</sequence>
<dbReference type="EMBL" id="UHID01000005">
    <property type="protein sequence ID" value="SUP35712.1"/>
    <property type="molecule type" value="Genomic_DNA"/>
</dbReference>
<name>A0A380NAM6_STRGR</name>
<gene>
    <name evidence="2" type="ORF">NCTC7807_02057</name>
</gene>
<evidence type="ECO:0000256" key="1">
    <source>
        <dbReference type="SAM" id="MobiDB-lite"/>
    </source>
</evidence>
<dbReference type="AlphaFoldDB" id="A0A380NAM6"/>
<dbReference type="Gene3D" id="1.10.1780.10">
    <property type="entry name" value="Clp, N-terminal domain"/>
    <property type="match status" value="1"/>
</dbReference>
<feature type="region of interest" description="Disordered" evidence="1">
    <location>
        <begin position="192"/>
        <end position="261"/>
    </location>
</feature>
<dbReference type="Proteomes" id="UP000254150">
    <property type="component" value="Unassembled WGS sequence"/>
</dbReference>
<feature type="compositionally biased region" description="Basic and acidic residues" evidence="1">
    <location>
        <begin position="233"/>
        <end position="252"/>
    </location>
</feature>
<organism evidence="2 3">
    <name type="scientific">Streptomyces griseus</name>
    <dbReference type="NCBI Taxonomy" id="1911"/>
    <lineage>
        <taxon>Bacteria</taxon>
        <taxon>Bacillati</taxon>
        <taxon>Actinomycetota</taxon>
        <taxon>Actinomycetes</taxon>
        <taxon>Kitasatosporales</taxon>
        <taxon>Streptomycetaceae</taxon>
        <taxon>Streptomyces</taxon>
    </lineage>
</organism>
<evidence type="ECO:0000313" key="3">
    <source>
        <dbReference type="Proteomes" id="UP000254150"/>
    </source>
</evidence>
<evidence type="ECO:0000313" key="2">
    <source>
        <dbReference type="EMBL" id="SUP35712.1"/>
    </source>
</evidence>
<dbReference type="InterPro" id="IPR036628">
    <property type="entry name" value="Clp_N_dom_sf"/>
</dbReference>
<feature type="region of interest" description="Disordered" evidence="1">
    <location>
        <begin position="27"/>
        <end position="67"/>
    </location>
</feature>